<dbReference type="NCBIfam" id="NF005932">
    <property type="entry name" value="PRK07956.1"/>
    <property type="match status" value="1"/>
</dbReference>
<dbReference type="InterPro" id="IPR013840">
    <property type="entry name" value="DNAligase_N"/>
</dbReference>
<dbReference type="Gene3D" id="6.20.10.30">
    <property type="match status" value="1"/>
</dbReference>
<dbReference type="PROSITE" id="PS01056">
    <property type="entry name" value="DNA_LIGASE_N2"/>
    <property type="match status" value="1"/>
</dbReference>
<dbReference type="Gene3D" id="3.30.470.30">
    <property type="entry name" value="DNA ligase/mRNA capping enzyme"/>
    <property type="match status" value="1"/>
</dbReference>
<dbReference type="Pfam" id="PF01653">
    <property type="entry name" value="DNA_ligase_aden"/>
    <property type="match status" value="1"/>
</dbReference>
<evidence type="ECO:0000256" key="12">
    <source>
        <dbReference type="HAMAP-Rule" id="MF_01588"/>
    </source>
</evidence>
<dbReference type="AlphaFoldDB" id="A0A1I3CRA3"/>
<keyword evidence="6 12" id="KW-0862">Zinc</keyword>
<dbReference type="NCBIfam" id="TIGR00575">
    <property type="entry name" value="dnlj"/>
    <property type="match status" value="1"/>
</dbReference>
<dbReference type="PANTHER" id="PTHR23389:SF9">
    <property type="entry name" value="DNA LIGASE"/>
    <property type="match status" value="1"/>
</dbReference>
<dbReference type="GO" id="GO:0005829">
    <property type="term" value="C:cytosol"/>
    <property type="evidence" value="ECO:0007669"/>
    <property type="project" value="TreeGrafter"/>
</dbReference>
<dbReference type="InterPro" id="IPR001357">
    <property type="entry name" value="BRCT_dom"/>
</dbReference>
<evidence type="ECO:0000256" key="10">
    <source>
        <dbReference type="ARBA" id="ARBA00023211"/>
    </source>
</evidence>
<dbReference type="CDD" id="cd17748">
    <property type="entry name" value="BRCT_DNA_ligase_like"/>
    <property type="match status" value="1"/>
</dbReference>
<dbReference type="EMBL" id="FOQH01000002">
    <property type="protein sequence ID" value="SFH76846.1"/>
    <property type="molecule type" value="Genomic_DNA"/>
</dbReference>
<feature type="binding site" evidence="12">
    <location>
        <position position="356"/>
    </location>
    <ligand>
        <name>NAD(+)</name>
        <dbReference type="ChEBI" id="CHEBI:57540"/>
    </ligand>
</feature>
<dbReference type="HAMAP" id="MF_01588">
    <property type="entry name" value="DNA_ligase_A"/>
    <property type="match status" value="1"/>
</dbReference>
<evidence type="ECO:0000256" key="7">
    <source>
        <dbReference type="ARBA" id="ARBA00022842"/>
    </source>
</evidence>
<dbReference type="Gene3D" id="1.10.150.20">
    <property type="entry name" value="5' to 3' exonuclease, C-terminal subdomain"/>
    <property type="match status" value="2"/>
</dbReference>
<dbReference type="InterPro" id="IPR018239">
    <property type="entry name" value="DNA_ligase_AS"/>
</dbReference>
<dbReference type="SMART" id="SM00532">
    <property type="entry name" value="LIGANc"/>
    <property type="match status" value="1"/>
</dbReference>
<evidence type="ECO:0000256" key="6">
    <source>
        <dbReference type="ARBA" id="ARBA00022833"/>
    </source>
</evidence>
<keyword evidence="7 12" id="KW-0460">Magnesium</keyword>
<dbReference type="InterPro" id="IPR004149">
    <property type="entry name" value="Znf_DNAligase_C4"/>
</dbReference>
<dbReference type="RefSeq" id="WP_177236133.1">
    <property type="nucleotide sequence ID" value="NZ_FOQH01000002.1"/>
</dbReference>
<protein>
    <recommendedName>
        <fullName evidence="12 13">DNA ligase</fullName>
        <ecNumber evidence="12 13">6.5.1.2</ecNumber>
    </recommendedName>
    <alternativeName>
        <fullName evidence="12">Polydeoxyribonucleotide synthase [NAD(+)]</fullName>
    </alternativeName>
</protein>
<dbReference type="GO" id="GO:0006260">
    <property type="term" value="P:DNA replication"/>
    <property type="evidence" value="ECO:0007669"/>
    <property type="project" value="UniProtKB-KW"/>
</dbReference>
<dbReference type="InterPro" id="IPR001679">
    <property type="entry name" value="DNA_ligase"/>
</dbReference>
<dbReference type="Pfam" id="PF00533">
    <property type="entry name" value="BRCT"/>
    <property type="match status" value="1"/>
</dbReference>
<feature type="binding site" evidence="12">
    <location>
        <begin position="99"/>
        <end position="103"/>
    </location>
    <ligand>
        <name>NAD(+)</name>
        <dbReference type="ChEBI" id="CHEBI:57540"/>
    </ligand>
</feature>
<reference evidence="16 17" key="1">
    <citation type="submission" date="2016-10" db="EMBL/GenBank/DDBJ databases">
        <authorList>
            <person name="de Groot N.N."/>
        </authorList>
    </citation>
    <scope>NUCLEOTIDE SEQUENCE [LARGE SCALE GENOMIC DNA]</scope>
    <source>
        <strain evidence="16 17">CGMCC 1.11030</strain>
    </source>
</reference>
<feature type="binding site" evidence="12">
    <location>
        <begin position="148"/>
        <end position="149"/>
    </location>
    <ligand>
        <name>NAD(+)</name>
        <dbReference type="ChEBI" id="CHEBI:57540"/>
    </ligand>
</feature>
<feature type="binding site" evidence="12">
    <location>
        <position position="508"/>
    </location>
    <ligand>
        <name>Zn(2+)</name>
        <dbReference type="ChEBI" id="CHEBI:29105"/>
    </ligand>
</feature>
<dbReference type="InterPro" id="IPR036420">
    <property type="entry name" value="BRCT_dom_sf"/>
</dbReference>
<dbReference type="Pfam" id="PF03119">
    <property type="entry name" value="DNA_ligase_ZBD"/>
    <property type="match status" value="1"/>
</dbReference>
<name>A0A1I3CRA3_9RHOB</name>
<evidence type="ECO:0000256" key="8">
    <source>
        <dbReference type="ARBA" id="ARBA00023027"/>
    </source>
</evidence>
<dbReference type="GO" id="GO:0003911">
    <property type="term" value="F:DNA ligase (NAD+) activity"/>
    <property type="evidence" value="ECO:0007669"/>
    <property type="project" value="UniProtKB-UniRule"/>
</dbReference>
<feature type="binding site" evidence="12">
    <location>
        <position position="484"/>
    </location>
    <ligand>
        <name>Zn(2+)</name>
        <dbReference type="ChEBI" id="CHEBI:29105"/>
    </ligand>
</feature>
<feature type="binding site" evidence="12">
    <location>
        <position position="380"/>
    </location>
    <ligand>
        <name>NAD(+)</name>
        <dbReference type="ChEBI" id="CHEBI:57540"/>
    </ligand>
</feature>
<feature type="binding site" evidence="12">
    <location>
        <position position="205"/>
    </location>
    <ligand>
        <name>NAD(+)</name>
        <dbReference type="ChEBI" id="CHEBI:57540"/>
    </ligand>
</feature>
<feature type="binding site" evidence="12">
    <location>
        <position position="487"/>
    </location>
    <ligand>
        <name>Zn(2+)</name>
        <dbReference type="ChEBI" id="CHEBI:29105"/>
    </ligand>
</feature>
<dbReference type="STRING" id="1114924.SAMN05216258_102151"/>
<evidence type="ECO:0000313" key="17">
    <source>
        <dbReference type="Proteomes" id="UP000199377"/>
    </source>
</evidence>
<feature type="binding site" evidence="12">
    <location>
        <position position="240"/>
    </location>
    <ligand>
        <name>NAD(+)</name>
        <dbReference type="ChEBI" id="CHEBI:57540"/>
    </ligand>
</feature>
<keyword evidence="8 12" id="KW-0520">NAD</keyword>
<feature type="region of interest" description="Disordered" evidence="14">
    <location>
        <begin position="1"/>
        <end position="65"/>
    </location>
</feature>
<comment type="cofactor">
    <cofactor evidence="12">
        <name>Mg(2+)</name>
        <dbReference type="ChEBI" id="CHEBI:18420"/>
    </cofactor>
    <cofactor evidence="12">
        <name>Mn(2+)</name>
        <dbReference type="ChEBI" id="CHEBI:29035"/>
    </cofactor>
</comment>
<feature type="active site" description="N6-AMP-lysine intermediate" evidence="12">
    <location>
        <position position="184"/>
    </location>
</feature>
<keyword evidence="5 12" id="KW-0227">DNA damage</keyword>
<dbReference type="EC" id="6.5.1.2" evidence="12 13"/>
<sequence length="860" mass="91437">MSAENVQDAEPNPKPRTDASAEPGAGPAAGAGPVPDGSEQAAPGRERGDGLDLEDGAHAGTPVAELDEAAARAELARLADLLGRFDSAYHQDDAPLVDDAAYDALKRRNREIEARFPELKRDDSPSERVGAAPAEGFGKIRHRVRMMSLANAFDDADATDFVDQVRRFLGLGAEEEVALVAEPKIDGLSLSLRYENGVLVEAATRGDGETGENVTANARTVEDIPETLADAPGILEVRGEVYMSHADFAALNARQAEQGAKTFANPRNAAAGSLRQLDSSITASRPLRFFAYSWGELSAPLAETQAGALKRLESLGFQVNPLARRVATIAEALAHYRRIETERADLGYDIDGVVYKVDRLDWQQRLGFRSATPRWAIAHKFPAELATTVLEDIEIQVGRTGALSPVARLRPVTVGGVVVSNATLHNEDYIAGLGAKGERIREADLRVGDTVTVYRAGDVIPKVLDVDLSRRPADATPWTPPGTCPACGSPAVREPGEAVRRCTGGLVCPAQQVERLRHFVSRNALDIEGLGAKQVELFHALNWIGEPADIFTLEARDGAGKLIAASPETFLERLAGLERRDQLAAEYRALLAPLGIEIPQGEADAALRAAAEALKTLSTTPLAEVKGFGAVSARNLFASIDERRRIDLNRLIFGLGIRHVGEVAAMDLARLYGGWAEMTEALDLARPAALAHRAADAAEAEERRAAQEEGRRAALTKARKAAWDAAEVPPEAEAAWRHLVDADGVGPTLALSLSDGFAGAEERAAIDRLAALLTPVPPEAQATDSPVVGKTLVFTGTLEKMTRVEAKARAEALGAKVAGSVSAKTDLVIAGPGAGSKLKKAEELGVEVISEDDWIAMAGA</sequence>
<dbReference type="GO" id="GO:0046872">
    <property type="term" value="F:metal ion binding"/>
    <property type="evidence" value="ECO:0007669"/>
    <property type="project" value="UniProtKB-KW"/>
</dbReference>
<keyword evidence="3 12" id="KW-0235">DNA replication</keyword>
<dbReference type="Gene3D" id="2.40.50.140">
    <property type="entry name" value="Nucleic acid-binding proteins"/>
    <property type="match status" value="1"/>
</dbReference>
<keyword evidence="9 12" id="KW-0234">DNA repair</keyword>
<dbReference type="SUPFAM" id="SSF50249">
    <property type="entry name" value="Nucleic acid-binding proteins"/>
    <property type="match status" value="1"/>
</dbReference>
<organism evidence="16 17">
    <name type="scientific">Albimonas pacifica</name>
    <dbReference type="NCBI Taxonomy" id="1114924"/>
    <lineage>
        <taxon>Bacteria</taxon>
        <taxon>Pseudomonadati</taxon>
        <taxon>Pseudomonadota</taxon>
        <taxon>Alphaproteobacteria</taxon>
        <taxon>Rhodobacterales</taxon>
        <taxon>Paracoccaceae</taxon>
        <taxon>Albimonas</taxon>
    </lineage>
</organism>
<comment type="catalytic activity">
    <reaction evidence="11 12 13">
        <text>NAD(+) + (deoxyribonucleotide)n-3'-hydroxyl + 5'-phospho-(deoxyribonucleotide)m = (deoxyribonucleotide)n+m + AMP + beta-nicotinamide D-nucleotide.</text>
        <dbReference type="EC" id="6.5.1.2"/>
    </reaction>
</comment>
<gene>
    <name evidence="12" type="primary">ligA</name>
    <name evidence="16" type="ORF">SAMN05216258_102151</name>
</gene>
<feature type="binding site" evidence="12">
    <location>
        <position position="182"/>
    </location>
    <ligand>
        <name>NAD(+)</name>
        <dbReference type="ChEBI" id="CHEBI:57540"/>
    </ligand>
</feature>
<evidence type="ECO:0000256" key="1">
    <source>
        <dbReference type="ARBA" id="ARBA00004067"/>
    </source>
</evidence>
<dbReference type="InterPro" id="IPR004150">
    <property type="entry name" value="NAD_DNA_ligase_OB"/>
</dbReference>
<dbReference type="InterPro" id="IPR012340">
    <property type="entry name" value="NA-bd_OB-fold"/>
</dbReference>
<dbReference type="Gene3D" id="3.40.50.10190">
    <property type="entry name" value="BRCT domain"/>
    <property type="match status" value="1"/>
</dbReference>
<dbReference type="Pfam" id="PF03120">
    <property type="entry name" value="OB_DNA_ligase"/>
    <property type="match status" value="1"/>
</dbReference>
<dbReference type="Proteomes" id="UP000199377">
    <property type="component" value="Unassembled WGS sequence"/>
</dbReference>
<evidence type="ECO:0000256" key="9">
    <source>
        <dbReference type="ARBA" id="ARBA00023204"/>
    </source>
</evidence>
<evidence type="ECO:0000256" key="4">
    <source>
        <dbReference type="ARBA" id="ARBA00022723"/>
    </source>
</evidence>
<dbReference type="SUPFAM" id="SSF52113">
    <property type="entry name" value="BRCT domain"/>
    <property type="match status" value="1"/>
</dbReference>
<evidence type="ECO:0000256" key="5">
    <source>
        <dbReference type="ARBA" id="ARBA00022763"/>
    </source>
</evidence>
<feature type="domain" description="BRCT" evidence="15">
    <location>
        <begin position="782"/>
        <end position="855"/>
    </location>
</feature>
<evidence type="ECO:0000256" key="13">
    <source>
        <dbReference type="RuleBase" id="RU000618"/>
    </source>
</evidence>
<keyword evidence="10 12" id="KW-0464">Manganese</keyword>
<feature type="compositionally biased region" description="Low complexity" evidence="14">
    <location>
        <begin position="23"/>
        <end position="35"/>
    </location>
</feature>
<dbReference type="FunFam" id="3.30.470.30:FF:000001">
    <property type="entry name" value="DNA ligase"/>
    <property type="match status" value="1"/>
</dbReference>
<dbReference type="PROSITE" id="PS01055">
    <property type="entry name" value="DNA_LIGASE_N1"/>
    <property type="match status" value="1"/>
</dbReference>
<comment type="caution">
    <text evidence="12">Lacks conserved residue(s) required for the propagation of feature annotation.</text>
</comment>
<dbReference type="InterPro" id="IPR033136">
    <property type="entry name" value="DNA_ligase_CS"/>
</dbReference>
<dbReference type="PROSITE" id="PS50172">
    <property type="entry name" value="BRCT"/>
    <property type="match status" value="1"/>
</dbReference>
<keyword evidence="2 12" id="KW-0436">Ligase</keyword>
<dbReference type="PANTHER" id="PTHR23389">
    <property type="entry name" value="CHROMOSOME TRANSMISSION FIDELITY FACTOR 18"/>
    <property type="match status" value="1"/>
</dbReference>
<dbReference type="CDD" id="cd00114">
    <property type="entry name" value="LIGANc"/>
    <property type="match status" value="1"/>
</dbReference>
<evidence type="ECO:0000256" key="3">
    <source>
        <dbReference type="ARBA" id="ARBA00022705"/>
    </source>
</evidence>
<proteinExistence type="inferred from homology"/>
<comment type="function">
    <text evidence="1 12">DNA ligase that catalyzes the formation of phosphodiester linkages between 5'-phosphoryl and 3'-hydroxyl groups in double-stranded DNA using NAD as a coenzyme and as the energy source for the reaction. It is essential for DNA replication and repair of damaged DNA.</text>
</comment>
<evidence type="ECO:0000259" key="15">
    <source>
        <dbReference type="PROSITE" id="PS50172"/>
    </source>
</evidence>
<dbReference type="SUPFAM" id="SSF47781">
    <property type="entry name" value="RuvA domain 2-like"/>
    <property type="match status" value="2"/>
</dbReference>
<dbReference type="Gene3D" id="1.10.287.610">
    <property type="entry name" value="Helix hairpin bin"/>
    <property type="match status" value="1"/>
</dbReference>
<dbReference type="SMART" id="SM00292">
    <property type="entry name" value="BRCT"/>
    <property type="match status" value="1"/>
</dbReference>
<dbReference type="SUPFAM" id="SSF56091">
    <property type="entry name" value="DNA ligase/mRNA capping enzyme, catalytic domain"/>
    <property type="match status" value="1"/>
</dbReference>
<accession>A0A1I3CRA3</accession>
<comment type="similarity">
    <text evidence="12">Belongs to the NAD-dependent DNA ligase family. LigA subfamily.</text>
</comment>
<dbReference type="InterPro" id="IPR010994">
    <property type="entry name" value="RuvA_2-like"/>
</dbReference>
<evidence type="ECO:0000256" key="11">
    <source>
        <dbReference type="ARBA" id="ARBA00034005"/>
    </source>
</evidence>
<dbReference type="InterPro" id="IPR013839">
    <property type="entry name" value="DNAligase_adenylation"/>
</dbReference>
<dbReference type="GO" id="GO:0006281">
    <property type="term" value="P:DNA repair"/>
    <property type="evidence" value="ECO:0007669"/>
    <property type="project" value="UniProtKB-KW"/>
</dbReference>
<keyword evidence="17" id="KW-1185">Reference proteome</keyword>
<evidence type="ECO:0000256" key="14">
    <source>
        <dbReference type="SAM" id="MobiDB-lite"/>
    </source>
</evidence>
<evidence type="ECO:0000256" key="2">
    <source>
        <dbReference type="ARBA" id="ARBA00022598"/>
    </source>
</evidence>
<evidence type="ECO:0000313" key="16">
    <source>
        <dbReference type="EMBL" id="SFH76846.1"/>
    </source>
</evidence>
<keyword evidence="4 12" id="KW-0479">Metal-binding</keyword>